<dbReference type="Proteomes" id="UP001597229">
    <property type="component" value="Unassembled WGS sequence"/>
</dbReference>
<keyword evidence="1" id="KW-1133">Transmembrane helix</keyword>
<reference evidence="4" key="1">
    <citation type="journal article" date="2019" name="Int. J. Syst. Evol. Microbiol.">
        <title>The Global Catalogue of Microorganisms (GCM) 10K type strain sequencing project: providing services to taxonomists for standard genome sequencing and annotation.</title>
        <authorList>
            <consortium name="The Broad Institute Genomics Platform"/>
            <consortium name="The Broad Institute Genome Sequencing Center for Infectious Disease"/>
            <person name="Wu L."/>
            <person name="Ma J."/>
        </authorList>
    </citation>
    <scope>NUCLEOTIDE SEQUENCE [LARGE SCALE GENOMIC DNA]</scope>
    <source>
        <strain evidence="4">CCUG 52478</strain>
    </source>
</reference>
<accession>A0ABW3VUG9</accession>
<feature type="domain" description="VanZ-like" evidence="2">
    <location>
        <begin position="47"/>
        <end position="123"/>
    </location>
</feature>
<evidence type="ECO:0000256" key="1">
    <source>
        <dbReference type="SAM" id="Phobius"/>
    </source>
</evidence>
<dbReference type="InterPro" id="IPR006976">
    <property type="entry name" value="VanZ-like"/>
</dbReference>
<keyword evidence="1" id="KW-0472">Membrane</keyword>
<evidence type="ECO:0000313" key="4">
    <source>
        <dbReference type="Proteomes" id="UP001597229"/>
    </source>
</evidence>
<protein>
    <submittedName>
        <fullName evidence="3">VanZ family protein</fullName>
    </submittedName>
</protein>
<name>A0ABW3VUG9_9ACTN</name>
<keyword evidence="4" id="KW-1185">Reference proteome</keyword>
<keyword evidence="1" id="KW-0812">Transmembrane</keyword>
<evidence type="ECO:0000313" key="3">
    <source>
        <dbReference type="EMBL" id="MFD1246304.1"/>
    </source>
</evidence>
<dbReference type="EMBL" id="JBHTLX010000002">
    <property type="protein sequence ID" value="MFD1246304.1"/>
    <property type="molecule type" value="Genomic_DNA"/>
</dbReference>
<feature type="transmembrane region" description="Helical" evidence="1">
    <location>
        <begin position="55"/>
        <end position="73"/>
    </location>
</feature>
<dbReference type="RefSeq" id="WP_367921328.1">
    <property type="nucleotide sequence ID" value="NZ_BAABAC010000041.1"/>
</dbReference>
<evidence type="ECO:0000259" key="2">
    <source>
        <dbReference type="Pfam" id="PF04892"/>
    </source>
</evidence>
<dbReference type="InterPro" id="IPR053150">
    <property type="entry name" value="Teicoplanin_resist-assoc"/>
</dbReference>
<dbReference type="PANTHER" id="PTHR36834">
    <property type="entry name" value="MEMBRANE PROTEIN-RELATED"/>
    <property type="match status" value="1"/>
</dbReference>
<dbReference type="PANTHER" id="PTHR36834:SF1">
    <property type="entry name" value="INTEGRAL MEMBRANE PROTEIN"/>
    <property type="match status" value="1"/>
</dbReference>
<dbReference type="Pfam" id="PF04892">
    <property type="entry name" value="VanZ"/>
    <property type="match status" value="1"/>
</dbReference>
<organism evidence="3 4">
    <name type="scientific">Nocardioides ginsengisoli</name>
    <dbReference type="NCBI Taxonomy" id="363868"/>
    <lineage>
        <taxon>Bacteria</taxon>
        <taxon>Bacillati</taxon>
        <taxon>Actinomycetota</taxon>
        <taxon>Actinomycetes</taxon>
        <taxon>Propionibacteriales</taxon>
        <taxon>Nocardioidaceae</taxon>
        <taxon>Nocardioides</taxon>
    </lineage>
</organism>
<proteinExistence type="predicted"/>
<sequence>MIRRPVAAVLLACYSVVVARLTLADPSAGRWAFDLGWRAADVASDGRLTWTQTEALANVALFVPAGLLLAIVLGRPLVAAALTVLASACIELAQQRFFPSRVADVADVWHNGLGGVIGALVAVPFSRVSASTRARPAASLRG</sequence>
<gene>
    <name evidence="3" type="ORF">ACFQ3F_00750</name>
</gene>
<comment type="caution">
    <text evidence="3">The sequence shown here is derived from an EMBL/GenBank/DDBJ whole genome shotgun (WGS) entry which is preliminary data.</text>
</comment>